<accession>A0A2J8AJM8</accession>
<dbReference type="PROSITE" id="PS50294">
    <property type="entry name" value="WD_REPEATS_REGION"/>
    <property type="match status" value="1"/>
</dbReference>
<reference evidence="5 6" key="1">
    <citation type="journal article" date="2017" name="Mol. Biol. Evol.">
        <title>The 4-celled Tetrabaena socialis nuclear genome reveals the essential components for genetic control of cell number at the origin of multicellularity in the volvocine lineage.</title>
        <authorList>
            <person name="Featherston J."/>
            <person name="Arakaki Y."/>
            <person name="Hanschen E.R."/>
            <person name="Ferris P.J."/>
            <person name="Michod R.E."/>
            <person name="Olson B.J.S.C."/>
            <person name="Nozaki H."/>
            <person name="Durand P.M."/>
        </authorList>
    </citation>
    <scope>NUCLEOTIDE SEQUENCE [LARGE SCALE GENOMIC DNA]</scope>
    <source>
        <strain evidence="5 6">NIES-571</strain>
    </source>
</reference>
<dbReference type="PROSITE" id="PS50082">
    <property type="entry name" value="WD_REPEATS_2"/>
    <property type="match status" value="1"/>
</dbReference>
<evidence type="ECO:0000313" key="5">
    <source>
        <dbReference type="EMBL" id="PNH12718.1"/>
    </source>
</evidence>
<dbReference type="SUPFAM" id="SSF50978">
    <property type="entry name" value="WD40 repeat-like"/>
    <property type="match status" value="1"/>
</dbReference>
<evidence type="ECO:0000256" key="4">
    <source>
        <dbReference type="SAM" id="MobiDB-lite"/>
    </source>
</evidence>
<dbReference type="InterPro" id="IPR015943">
    <property type="entry name" value="WD40/YVTN_repeat-like_dom_sf"/>
</dbReference>
<keyword evidence="2" id="KW-0677">Repeat</keyword>
<organism evidence="5 6">
    <name type="scientific">Tetrabaena socialis</name>
    <dbReference type="NCBI Taxonomy" id="47790"/>
    <lineage>
        <taxon>Eukaryota</taxon>
        <taxon>Viridiplantae</taxon>
        <taxon>Chlorophyta</taxon>
        <taxon>core chlorophytes</taxon>
        <taxon>Chlorophyceae</taxon>
        <taxon>CS clade</taxon>
        <taxon>Chlamydomonadales</taxon>
        <taxon>Tetrabaenaceae</taxon>
        <taxon>Tetrabaena</taxon>
    </lineage>
</organism>
<feature type="region of interest" description="Disordered" evidence="4">
    <location>
        <begin position="1"/>
        <end position="23"/>
    </location>
</feature>
<keyword evidence="1 3" id="KW-0853">WD repeat</keyword>
<evidence type="ECO:0000256" key="2">
    <source>
        <dbReference type="ARBA" id="ARBA00022737"/>
    </source>
</evidence>
<dbReference type="InterPro" id="IPR001680">
    <property type="entry name" value="WD40_rpt"/>
</dbReference>
<dbReference type="OrthoDB" id="25131at2759"/>
<evidence type="ECO:0000256" key="1">
    <source>
        <dbReference type="ARBA" id="ARBA00022574"/>
    </source>
</evidence>
<evidence type="ECO:0000313" key="6">
    <source>
        <dbReference type="Proteomes" id="UP000236333"/>
    </source>
</evidence>
<gene>
    <name evidence="5" type="ORF">TSOC_000394</name>
</gene>
<dbReference type="InterPro" id="IPR019775">
    <property type="entry name" value="WD40_repeat_CS"/>
</dbReference>
<dbReference type="Proteomes" id="UP000236333">
    <property type="component" value="Unassembled WGS sequence"/>
</dbReference>
<comment type="caution">
    <text evidence="5">The sequence shown here is derived from an EMBL/GenBank/DDBJ whole genome shotgun (WGS) entry which is preliminary data.</text>
</comment>
<dbReference type="PANTHER" id="PTHR22889">
    <property type="entry name" value="WD REPEAT-CONTAINING PROTEIN 89"/>
    <property type="match status" value="1"/>
</dbReference>
<feature type="region of interest" description="Disordered" evidence="4">
    <location>
        <begin position="428"/>
        <end position="468"/>
    </location>
</feature>
<dbReference type="EMBL" id="PGGS01000005">
    <property type="protein sequence ID" value="PNH12718.1"/>
    <property type="molecule type" value="Genomic_DNA"/>
</dbReference>
<evidence type="ECO:0000256" key="3">
    <source>
        <dbReference type="PROSITE-ProRule" id="PRU00221"/>
    </source>
</evidence>
<dbReference type="InterPro" id="IPR039328">
    <property type="entry name" value="WDR89"/>
</dbReference>
<dbReference type="PANTHER" id="PTHR22889:SF0">
    <property type="entry name" value="WD REPEAT-CONTAINING PROTEIN 89"/>
    <property type="match status" value="1"/>
</dbReference>
<dbReference type="AlphaFoldDB" id="A0A2J8AJM8"/>
<proteinExistence type="predicted"/>
<dbReference type="PROSITE" id="PS00678">
    <property type="entry name" value="WD_REPEATS_1"/>
    <property type="match status" value="1"/>
</dbReference>
<dbReference type="InterPro" id="IPR036322">
    <property type="entry name" value="WD40_repeat_dom_sf"/>
</dbReference>
<feature type="repeat" description="WD" evidence="3">
    <location>
        <begin position="124"/>
        <end position="167"/>
    </location>
</feature>
<protein>
    <submittedName>
        <fullName evidence="5">WD repeat domain-containing protein</fullName>
    </submittedName>
</protein>
<dbReference type="Gene3D" id="2.130.10.10">
    <property type="entry name" value="YVTN repeat-like/Quinoprotein amine dehydrogenase"/>
    <property type="match status" value="2"/>
</dbReference>
<dbReference type="SMART" id="SM00320">
    <property type="entry name" value="WD40"/>
    <property type="match status" value="5"/>
</dbReference>
<name>A0A2J8AJM8_9CHLO</name>
<keyword evidence="6" id="KW-1185">Reference proteome</keyword>
<sequence length="468" mass="48470">MGHIRFDDDADDEGMSGGAGAPPASTSYAAPAAAALPGPPSTSYAAPAAVALPGPPSILAAAAGGMRLPQCCGSARVDFNFSNPCYVFRVAPNQATGLVAASVSNHTIKLYQPSGPQLSLVGELRGHTGTITDLAFCGTSQPALVMSSSADGSVAAWDVRSGQQTERYQVRGQDVFSFSSLEHVLAAGTTGEVVFWDRRGGKQLAKLDDTHAEDVTQVRFHSSGQVLSGSTDGLIAVHDVSKSFNDDDVFQAAININNSVEEFGLYGADGGRLWVRTGTESMHLWEWLRATNEEVAGGDMQFAEFANARLTASQACAASAAAPMLPQVDYLVGCHYDSPTNQLFLLAGHNDGPIAFLPIVEQQGPQGAMAAAALACPVMALAGGHSSIVRSAQCLEGAGGNGPFCVTGGEDALVCLWTLDGGGAAAAAAADAPLPGPPPLRRVSPGPERQHQQQQEKQAGRNRRPSPY</sequence>
<dbReference type="Pfam" id="PF00400">
    <property type="entry name" value="WD40"/>
    <property type="match status" value="2"/>
</dbReference>